<name>I4EGI4_9BACT</name>
<proteinExistence type="predicted"/>
<dbReference type="Proteomes" id="UP000004221">
    <property type="component" value="Unassembled WGS sequence"/>
</dbReference>
<keyword evidence="2" id="KW-1185">Reference proteome</keyword>
<protein>
    <submittedName>
        <fullName evidence="1">Uncharacterized protein</fullName>
    </submittedName>
</protein>
<organism evidence="1 2">
    <name type="scientific">Nitrolancea hollandica Lb</name>
    <dbReference type="NCBI Taxonomy" id="1129897"/>
    <lineage>
        <taxon>Bacteria</taxon>
        <taxon>Pseudomonadati</taxon>
        <taxon>Thermomicrobiota</taxon>
        <taxon>Thermomicrobia</taxon>
        <taxon>Sphaerobacterales</taxon>
        <taxon>Sphaerobacterineae</taxon>
        <taxon>Sphaerobacteraceae</taxon>
        <taxon>Nitrolancea</taxon>
    </lineage>
</organism>
<gene>
    <name evidence="1" type="ORF">NITHO_2720003</name>
</gene>
<evidence type="ECO:0000313" key="2">
    <source>
        <dbReference type="Proteomes" id="UP000004221"/>
    </source>
</evidence>
<sequence length="172" mass="18789">MRLGVGTVERLDRKVVNAHELDIVFDNPAGGIGSHRDELGHECVGMRGPEFGISGLQEEAAGAQRYIGSLKVRCLDLAIQRGQISHPARPDQHVERKLIFADAGRDKVPRRVKMGAGMRPNVEPGYVGRVASLQAGIQIDGDPWVTGPDRKRWGNRYRNINDPIPGGHICGS</sequence>
<reference evidence="1 2" key="1">
    <citation type="journal article" date="2012" name="ISME J.">
        <title>Nitrification expanded: discovery, physiology and genomics of a nitrite-oxidizing bacterium from the phylum Chloroflexi.</title>
        <authorList>
            <person name="Sorokin D.Y."/>
            <person name="Lucker S."/>
            <person name="Vejmelkova D."/>
            <person name="Kostrikina N.A."/>
            <person name="Kleerebezem R."/>
            <person name="Rijpstra W.I."/>
            <person name="Damste J.S."/>
            <person name="Le Paslier D."/>
            <person name="Muyzer G."/>
            <person name="Wagner M."/>
            <person name="van Loosdrecht M.C."/>
            <person name="Daims H."/>
        </authorList>
    </citation>
    <scope>NUCLEOTIDE SEQUENCE [LARGE SCALE GENOMIC DNA]</scope>
    <source>
        <strain evidence="2">none</strain>
    </source>
</reference>
<evidence type="ECO:0000313" key="1">
    <source>
        <dbReference type="EMBL" id="CCF83796.1"/>
    </source>
</evidence>
<comment type="caution">
    <text evidence="1">The sequence shown here is derived from an EMBL/GenBank/DDBJ whole genome shotgun (WGS) entry which is preliminary data.</text>
</comment>
<accession>I4EGI4</accession>
<dbReference type="AlphaFoldDB" id="I4EGI4"/>
<dbReference type="EMBL" id="CAGS01000193">
    <property type="protein sequence ID" value="CCF83796.1"/>
    <property type="molecule type" value="Genomic_DNA"/>
</dbReference>